<organism evidence="5 6">
    <name type="scientific">Dictyobacter kobayashii</name>
    <dbReference type="NCBI Taxonomy" id="2014872"/>
    <lineage>
        <taxon>Bacteria</taxon>
        <taxon>Bacillati</taxon>
        <taxon>Chloroflexota</taxon>
        <taxon>Ktedonobacteria</taxon>
        <taxon>Ktedonobacterales</taxon>
        <taxon>Dictyobacteraceae</taxon>
        <taxon>Dictyobacter</taxon>
    </lineage>
</organism>
<dbReference type="PANTHER" id="PTHR33154">
    <property type="entry name" value="TRANSCRIPTIONAL REGULATOR, ARSR FAMILY"/>
    <property type="match status" value="1"/>
</dbReference>
<keyword evidence="3" id="KW-0804">Transcription</keyword>
<dbReference type="InterPro" id="IPR036390">
    <property type="entry name" value="WH_DNA-bd_sf"/>
</dbReference>
<keyword evidence="2" id="KW-0238">DNA-binding</keyword>
<dbReference type="Pfam" id="PF19361">
    <property type="entry name" value="DUF5937"/>
    <property type="match status" value="1"/>
</dbReference>
<evidence type="ECO:0000259" key="4">
    <source>
        <dbReference type="PROSITE" id="PS50987"/>
    </source>
</evidence>
<dbReference type="Gene3D" id="1.10.10.10">
    <property type="entry name" value="Winged helix-like DNA-binding domain superfamily/Winged helix DNA-binding domain"/>
    <property type="match status" value="1"/>
</dbReference>
<sequence length="349" mass="40246">MSPINVNEEPLRRRIQIVLSPVAEMFNSLHVLAEPEHHLSNQAWSAEMMEKMDPELKRDIAYFGQYFEQWLTIADLMSLVQEPALSLEAFLAFLSTLNPADVVKVALYGLVDEVTAADHPPLIPQNEVVQAVHKQAMQAPGEFVARLSRTLRRYWEDIFGAEWERRYPLLDQYRAQYAMRLDTTDPPQWLTTLHSRISYNRELERLTFHKSQDLHFTLADLDRILCFPSSFTAPHLMVGFTQKELFIYINVPLTMERPERVPAELLGVAKALADETRLRIFKLVLRRPHYTQEIAALIKLAEPTVSKHLKVLKSAHLVHSYKEGSFVLYAGSLDAIDRLPAVMRDFIRS</sequence>
<evidence type="ECO:0000256" key="3">
    <source>
        <dbReference type="ARBA" id="ARBA00023163"/>
    </source>
</evidence>
<dbReference type="InterPro" id="IPR036388">
    <property type="entry name" value="WH-like_DNA-bd_sf"/>
</dbReference>
<dbReference type="PANTHER" id="PTHR33154:SF35">
    <property type="entry name" value="TRANSCRIPTIONAL REGULATOR, ARSR FAMILY"/>
    <property type="match status" value="1"/>
</dbReference>
<evidence type="ECO:0000313" key="6">
    <source>
        <dbReference type="Proteomes" id="UP000287188"/>
    </source>
</evidence>
<reference evidence="6" key="1">
    <citation type="submission" date="2018-12" db="EMBL/GenBank/DDBJ databases">
        <title>Tengunoibacter tsumagoiensis gen. nov., sp. nov., Dictyobacter kobayashii sp. nov., D. alpinus sp. nov., and D. joshuensis sp. nov. and description of Dictyobacteraceae fam. nov. within the order Ktedonobacterales isolated from Tengu-no-mugimeshi.</title>
        <authorList>
            <person name="Wang C.M."/>
            <person name="Zheng Y."/>
            <person name="Sakai Y."/>
            <person name="Toyoda A."/>
            <person name="Minakuchi Y."/>
            <person name="Abe K."/>
            <person name="Yokota A."/>
            <person name="Yabe S."/>
        </authorList>
    </citation>
    <scope>NUCLEOTIDE SEQUENCE [LARGE SCALE GENOMIC DNA]</scope>
    <source>
        <strain evidence="6">Uno11</strain>
    </source>
</reference>
<comment type="caution">
    <text evidence="5">The sequence shown here is derived from an EMBL/GenBank/DDBJ whole genome shotgun (WGS) entry which is preliminary data.</text>
</comment>
<protein>
    <submittedName>
        <fullName evidence="5">Transcriptional regulator</fullName>
    </submittedName>
</protein>
<dbReference type="InterPro" id="IPR011991">
    <property type="entry name" value="ArsR-like_HTH"/>
</dbReference>
<dbReference type="SMART" id="SM00418">
    <property type="entry name" value="HTH_ARSR"/>
    <property type="match status" value="1"/>
</dbReference>
<dbReference type="InterPro" id="IPR051081">
    <property type="entry name" value="HTH_MetalResp_TranReg"/>
</dbReference>
<gene>
    <name evidence="5" type="ORF">KDK_75310</name>
</gene>
<dbReference type="SUPFAM" id="SSF46785">
    <property type="entry name" value="Winged helix' DNA-binding domain"/>
    <property type="match status" value="1"/>
</dbReference>
<dbReference type="NCBIfam" id="NF033788">
    <property type="entry name" value="HTH_metalloreg"/>
    <property type="match status" value="1"/>
</dbReference>
<dbReference type="CDD" id="cd00090">
    <property type="entry name" value="HTH_ARSR"/>
    <property type="match status" value="1"/>
</dbReference>
<feature type="domain" description="HTH arsR-type" evidence="4">
    <location>
        <begin position="257"/>
        <end position="349"/>
    </location>
</feature>
<dbReference type="RefSeq" id="WP_126557105.1">
    <property type="nucleotide sequence ID" value="NZ_BIFS01000002.1"/>
</dbReference>
<dbReference type="GO" id="GO:0003677">
    <property type="term" value="F:DNA binding"/>
    <property type="evidence" value="ECO:0007669"/>
    <property type="project" value="UniProtKB-KW"/>
</dbReference>
<dbReference type="OrthoDB" id="154717at2"/>
<dbReference type="GO" id="GO:0003700">
    <property type="term" value="F:DNA-binding transcription factor activity"/>
    <property type="evidence" value="ECO:0007669"/>
    <property type="project" value="InterPro"/>
</dbReference>
<name>A0A402AX79_9CHLR</name>
<dbReference type="InterPro" id="IPR045981">
    <property type="entry name" value="DUF5937"/>
</dbReference>
<keyword evidence="1" id="KW-0805">Transcription regulation</keyword>
<dbReference type="Proteomes" id="UP000287188">
    <property type="component" value="Unassembled WGS sequence"/>
</dbReference>
<accession>A0A402AX79</accession>
<dbReference type="InterPro" id="IPR001845">
    <property type="entry name" value="HTH_ArsR_DNA-bd_dom"/>
</dbReference>
<evidence type="ECO:0000256" key="1">
    <source>
        <dbReference type="ARBA" id="ARBA00023015"/>
    </source>
</evidence>
<keyword evidence="6" id="KW-1185">Reference proteome</keyword>
<proteinExistence type="predicted"/>
<dbReference type="PROSITE" id="PS50987">
    <property type="entry name" value="HTH_ARSR_2"/>
    <property type="match status" value="1"/>
</dbReference>
<evidence type="ECO:0000256" key="2">
    <source>
        <dbReference type="ARBA" id="ARBA00023125"/>
    </source>
</evidence>
<dbReference type="PRINTS" id="PR00778">
    <property type="entry name" value="HTHARSR"/>
</dbReference>
<dbReference type="AlphaFoldDB" id="A0A402AX79"/>
<dbReference type="Pfam" id="PF01022">
    <property type="entry name" value="HTH_5"/>
    <property type="match status" value="1"/>
</dbReference>
<dbReference type="EMBL" id="BIFS01000002">
    <property type="protein sequence ID" value="GCE23731.1"/>
    <property type="molecule type" value="Genomic_DNA"/>
</dbReference>
<evidence type="ECO:0000313" key="5">
    <source>
        <dbReference type="EMBL" id="GCE23731.1"/>
    </source>
</evidence>